<organism evidence="2 3">
    <name type="scientific">Fervidicola ferrireducens</name>
    <dbReference type="NCBI Taxonomy" id="520764"/>
    <lineage>
        <taxon>Bacteria</taxon>
        <taxon>Bacillati</taxon>
        <taxon>Bacillota</taxon>
        <taxon>Clostridia</taxon>
        <taxon>Thermosediminibacterales</taxon>
        <taxon>Thermosediminibacteraceae</taxon>
        <taxon>Fervidicola</taxon>
    </lineage>
</organism>
<comment type="function">
    <text evidence="1">Catalyzes the cleavage of 5-oxoproline to form L-glutamate coupled to the hydrolysis of ATP to ADP and inorganic phosphate.</text>
</comment>
<dbReference type="InterPro" id="IPR011330">
    <property type="entry name" value="Glyco_hydro/deAcase_b/a-brl"/>
</dbReference>
<keyword evidence="1" id="KW-0547">Nucleotide-binding</keyword>
<dbReference type="InterPro" id="IPR005501">
    <property type="entry name" value="LamB/YcsF/PxpA-like"/>
</dbReference>
<proteinExistence type="inferred from homology"/>
<gene>
    <name evidence="1" type="primary">pxpA</name>
    <name evidence="2" type="ORF">AN618_22680</name>
</gene>
<comment type="subunit">
    <text evidence="1">Forms a complex composed of PxpA, PxpB and PxpC.</text>
</comment>
<accession>A0A140L1T1</accession>
<dbReference type="SUPFAM" id="SSF88713">
    <property type="entry name" value="Glycoside hydrolase/deacetylase"/>
    <property type="match status" value="1"/>
</dbReference>
<reference evidence="2 3" key="1">
    <citation type="submission" date="2015-12" db="EMBL/GenBank/DDBJ databases">
        <title>Draft genome sequnece of Fervidicola ferrireducens strain Y170.</title>
        <authorList>
            <person name="Patel B.K."/>
        </authorList>
    </citation>
    <scope>NUCLEOTIDE SEQUENCE [LARGE SCALE GENOMIC DNA]</scope>
    <source>
        <strain evidence="2 3">Y170</strain>
    </source>
</reference>
<evidence type="ECO:0000256" key="1">
    <source>
        <dbReference type="HAMAP-Rule" id="MF_00691"/>
    </source>
</evidence>
<keyword evidence="1" id="KW-0378">Hydrolase</keyword>
<dbReference type="PANTHER" id="PTHR30292:SF0">
    <property type="entry name" value="5-OXOPROLINASE SUBUNIT A"/>
    <property type="match status" value="1"/>
</dbReference>
<evidence type="ECO:0000313" key="2">
    <source>
        <dbReference type="EMBL" id="KXG74506.1"/>
    </source>
</evidence>
<dbReference type="OrthoDB" id="9773478at2"/>
<dbReference type="Gene3D" id="3.20.20.370">
    <property type="entry name" value="Glycoside hydrolase/deacetylase"/>
    <property type="match status" value="1"/>
</dbReference>
<dbReference type="STRING" id="520764.AN618_22680"/>
<comment type="caution">
    <text evidence="2">The sequence shown here is derived from an EMBL/GenBank/DDBJ whole genome shotgun (WGS) entry which is preliminary data.</text>
</comment>
<dbReference type="GO" id="GO:0005975">
    <property type="term" value="P:carbohydrate metabolic process"/>
    <property type="evidence" value="ECO:0007669"/>
    <property type="project" value="InterPro"/>
</dbReference>
<dbReference type="PANTHER" id="PTHR30292">
    <property type="entry name" value="UNCHARACTERIZED PROTEIN YBGL-RELATED"/>
    <property type="match status" value="1"/>
</dbReference>
<keyword evidence="1" id="KW-0067">ATP-binding</keyword>
<name>A0A140L1T1_9FIRM</name>
<dbReference type="FunCoup" id="A0A140L1T1">
    <property type="interactions" value="14"/>
</dbReference>
<dbReference type="Proteomes" id="UP000070427">
    <property type="component" value="Unassembled WGS sequence"/>
</dbReference>
<dbReference type="AlphaFoldDB" id="A0A140L1T1"/>
<dbReference type="GO" id="GO:0017168">
    <property type="term" value="F:5-oxoprolinase (ATP-hydrolyzing) activity"/>
    <property type="evidence" value="ECO:0007669"/>
    <property type="project" value="UniProtKB-UniRule"/>
</dbReference>
<keyword evidence="3" id="KW-1185">Reference proteome</keyword>
<dbReference type="EC" id="3.5.2.9" evidence="1"/>
<dbReference type="Pfam" id="PF03746">
    <property type="entry name" value="LamB_YcsF"/>
    <property type="match status" value="1"/>
</dbReference>
<dbReference type="GO" id="GO:0005524">
    <property type="term" value="F:ATP binding"/>
    <property type="evidence" value="ECO:0007669"/>
    <property type="project" value="UniProtKB-UniRule"/>
</dbReference>
<evidence type="ECO:0000313" key="3">
    <source>
        <dbReference type="Proteomes" id="UP000070427"/>
    </source>
</evidence>
<dbReference type="NCBIfam" id="NF003814">
    <property type="entry name" value="PRK05406.1-3"/>
    <property type="match status" value="1"/>
</dbReference>
<dbReference type="HAMAP" id="MF_00691">
    <property type="entry name" value="PxpA"/>
    <property type="match status" value="1"/>
</dbReference>
<dbReference type="CDD" id="cd10787">
    <property type="entry name" value="LamB_YcsF_like"/>
    <property type="match status" value="1"/>
</dbReference>
<dbReference type="RefSeq" id="WP_066355181.1">
    <property type="nucleotide sequence ID" value="NZ_LOED01000046.1"/>
</dbReference>
<sequence length="256" mass="27736">MTYRVDLNSDIGESFGAYKLGMDEEIVKHISSANIACGFHAGDPLVMDKTVRFCKENNVAVGAHPGFPDLLGFGRRNLDASFDEIRAYVIYQIGAMKAFADSHGLSLQHVKAHGALYNMAAVDEKVALAIAEAIKAVDSNLICVGMAGTAMEKAAKELGLRFACEVFADRNINPDGTLVSRKHPNAMIHDEELACKRVLKMIKEGCVEAVDGTLVQVKVDTICVHGDNPKAVEFARKLKTVLEENGVQIVPMASFL</sequence>
<dbReference type="PATRIC" id="fig|520764.3.peg.2439"/>
<comment type="similarity">
    <text evidence="1">Belongs to the LamB/PxpA family.</text>
</comment>
<protein>
    <recommendedName>
        <fullName evidence="1">5-oxoprolinase subunit A</fullName>
        <shortName evidence="1">5-OPase subunit A</shortName>
        <ecNumber evidence="1">3.5.2.9</ecNumber>
    </recommendedName>
    <alternativeName>
        <fullName evidence="1">5-oxoprolinase (ATP-hydrolyzing) subunit A</fullName>
    </alternativeName>
</protein>
<comment type="catalytic activity">
    <reaction evidence="1">
        <text>5-oxo-L-proline + ATP + 2 H2O = L-glutamate + ADP + phosphate + H(+)</text>
        <dbReference type="Rhea" id="RHEA:10348"/>
        <dbReference type="ChEBI" id="CHEBI:15377"/>
        <dbReference type="ChEBI" id="CHEBI:15378"/>
        <dbReference type="ChEBI" id="CHEBI:29985"/>
        <dbReference type="ChEBI" id="CHEBI:30616"/>
        <dbReference type="ChEBI" id="CHEBI:43474"/>
        <dbReference type="ChEBI" id="CHEBI:58402"/>
        <dbReference type="ChEBI" id="CHEBI:456216"/>
        <dbReference type="EC" id="3.5.2.9"/>
    </reaction>
</comment>
<dbReference type="EMBL" id="LOED01000046">
    <property type="protein sequence ID" value="KXG74506.1"/>
    <property type="molecule type" value="Genomic_DNA"/>
</dbReference>
<dbReference type="InParanoid" id="A0A140L1T1"/>
<dbReference type="NCBIfam" id="NF003816">
    <property type="entry name" value="PRK05406.1-5"/>
    <property type="match status" value="1"/>
</dbReference>